<accession>A0ABT5SYS3</accession>
<proteinExistence type="predicted"/>
<protein>
    <submittedName>
        <fullName evidence="3">DUF4397 domain-containing protein</fullName>
    </submittedName>
</protein>
<reference evidence="3 4" key="1">
    <citation type="submission" date="2023-02" db="EMBL/GenBank/DDBJ databases">
        <title>Genome sequencing required for Actinomycetospora new species description.</title>
        <authorList>
            <person name="Saimee Y."/>
            <person name="Duangmal K."/>
        </authorList>
    </citation>
    <scope>NUCLEOTIDE SEQUENCE [LARGE SCALE GENOMIC DNA]</scope>
    <source>
        <strain evidence="3 4">DW7H6</strain>
    </source>
</reference>
<comment type="caution">
    <text evidence="3">The sequence shown here is derived from an EMBL/GenBank/DDBJ whole genome shotgun (WGS) entry which is preliminary data.</text>
</comment>
<evidence type="ECO:0000313" key="3">
    <source>
        <dbReference type="EMBL" id="MDD7968010.1"/>
    </source>
</evidence>
<dbReference type="Pfam" id="PF14344">
    <property type="entry name" value="DUF4397"/>
    <property type="match status" value="1"/>
</dbReference>
<dbReference type="Proteomes" id="UP001300763">
    <property type="component" value="Unassembled WGS sequence"/>
</dbReference>
<name>A0ABT5SYS3_9PSEU</name>
<evidence type="ECO:0000313" key="4">
    <source>
        <dbReference type="Proteomes" id="UP001300763"/>
    </source>
</evidence>
<dbReference type="InterPro" id="IPR025510">
    <property type="entry name" value="DUF4397"/>
</dbReference>
<feature type="signal peptide" evidence="1">
    <location>
        <begin position="1"/>
        <end position="27"/>
    </location>
</feature>
<feature type="chain" id="PRO_5045132742" evidence="1">
    <location>
        <begin position="28"/>
        <end position="272"/>
    </location>
</feature>
<evidence type="ECO:0000259" key="2">
    <source>
        <dbReference type="Pfam" id="PF14344"/>
    </source>
</evidence>
<dbReference type="EMBL" id="JAQZAO010000010">
    <property type="protein sequence ID" value="MDD7968010.1"/>
    <property type="molecule type" value="Genomic_DNA"/>
</dbReference>
<keyword evidence="4" id="KW-1185">Reference proteome</keyword>
<feature type="domain" description="DUF4397" evidence="2">
    <location>
        <begin position="32"/>
        <end position="147"/>
    </location>
</feature>
<dbReference type="RefSeq" id="WP_274202540.1">
    <property type="nucleotide sequence ID" value="NZ_JAQZAO010000010.1"/>
</dbReference>
<gene>
    <name evidence="3" type="ORF">PGB27_21920</name>
</gene>
<organism evidence="3 4">
    <name type="scientific">Actinomycetospora lemnae</name>
    <dbReference type="NCBI Taxonomy" id="3019891"/>
    <lineage>
        <taxon>Bacteria</taxon>
        <taxon>Bacillati</taxon>
        <taxon>Actinomycetota</taxon>
        <taxon>Actinomycetes</taxon>
        <taxon>Pseudonocardiales</taxon>
        <taxon>Pseudonocardiaceae</taxon>
        <taxon>Actinomycetospora</taxon>
    </lineage>
</organism>
<evidence type="ECO:0000256" key="1">
    <source>
        <dbReference type="SAM" id="SignalP"/>
    </source>
</evidence>
<keyword evidence="1" id="KW-0732">Signal</keyword>
<sequence>MRRLARAATGALFASAIALGTAGIAVAQDTGTVYVVHGIPDTPVDVYVDGERALDDFAPGTSQGPLDLPSGPHQVAVFPADAADGSGQPLLSAQAEVPAGGNVTLAAHLTAEGQPSLTPLVNEVGEVPAGQARVVVRHLAAAPAVDVLAGGEPVVRNLTNPNQEALEVPAGTVSAAVAAAGTTDPVIGPADLTLEEGTTTFVHAVGSLQQDNLELVTFTVGGGDSAPHGVPAGAPSGAPSEGVPAAGWAALSAAGVALVGLSLARLRPAGRR</sequence>